<evidence type="ECO:0000313" key="3">
    <source>
        <dbReference type="Proteomes" id="UP001500051"/>
    </source>
</evidence>
<feature type="region of interest" description="Disordered" evidence="1">
    <location>
        <begin position="68"/>
        <end position="98"/>
    </location>
</feature>
<dbReference type="EMBL" id="BAAAYX010000013">
    <property type="protein sequence ID" value="GAA3709452.1"/>
    <property type="molecule type" value="Genomic_DNA"/>
</dbReference>
<evidence type="ECO:0000256" key="1">
    <source>
        <dbReference type="SAM" id="MobiDB-lite"/>
    </source>
</evidence>
<name>A0ABP7DUU0_9ACTN</name>
<protein>
    <submittedName>
        <fullName evidence="2">Uncharacterized protein</fullName>
    </submittedName>
</protein>
<gene>
    <name evidence="2" type="ORF">GCM10022204_29650</name>
</gene>
<reference evidence="3" key="1">
    <citation type="journal article" date="2019" name="Int. J. Syst. Evol. Microbiol.">
        <title>The Global Catalogue of Microorganisms (GCM) 10K type strain sequencing project: providing services to taxonomists for standard genome sequencing and annotation.</title>
        <authorList>
            <consortium name="The Broad Institute Genomics Platform"/>
            <consortium name="The Broad Institute Genome Sequencing Center for Infectious Disease"/>
            <person name="Wu L."/>
            <person name="Ma J."/>
        </authorList>
    </citation>
    <scope>NUCLEOTIDE SEQUENCE [LARGE SCALE GENOMIC DNA]</scope>
    <source>
        <strain evidence="3">JCM 16548</strain>
    </source>
</reference>
<organism evidence="2 3">
    <name type="scientific">Microlunatus aurantiacus</name>
    <dbReference type="NCBI Taxonomy" id="446786"/>
    <lineage>
        <taxon>Bacteria</taxon>
        <taxon>Bacillati</taxon>
        <taxon>Actinomycetota</taxon>
        <taxon>Actinomycetes</taxon>
        <taxon>Propionibacteriales</taxon>
        <taxon>Propionibacteriaceae</taxon>
        <taxon>Microlunatus</taxon>
    </lineage>
</organism>
<accession>A0ABP7DUU0</accession>
<dbReference type="Proteomes" id="UP001500051">
    <property type="component" value="Unassembled WGS sequence"/>
</dbReference>
<comment type="caution">
    <text evidence="2">The sequence shown here is derived from an EMBL/GenBank/DDBJ whole genome shotgun (WGS) entry which is preliminary data.</text>
</comment>
<feature type="compositionally biased region" description="Basic and acidic residues" evidence="1">
    <location>
        <begin position="87"/>
        <end position="98"/>
    </location>
</feature>
<dbReference type="RefSeq" id="WP_344813164.1">
    <property type="nucleotide sequence ID" value="NZ_BAAAYX010000013.1"/>
</dbReference>
<keyword evidence="3" id="KW-1185">Reference proteome</keyword>
<evidence type="ECO:0000313" key="2">
    <source>
        <dbReference type="EMBL" id="GAA3709452.1"/>
    </source>
</evidence>
<sequence>MAAGRRHVWVAVPGGIRLPGLVVAWQRDGDGWQAHVALVRDDAVLLRWVSAADLRPVADDRWGLSAAARTGARDHRPPGRTAPVPGREGRNADETIGD</sequence>
<proteinExistence type="predicted"/>